<protein>
    <submittedName>
        <fullName evidence="4">Transglutaminase superfamily protein</fullName>
    </submittedName>
</protein>
<keyword evidence="5" id="KW-1185">Reference proteome</keyword>
<feature type="region of interest" description="Disordered" evidence="1">
    <location>
        <begin position="270"/>
        <end position="297"/>
    </location>
</feature>
<evidence type="ECO:0000256" key="1">
    <source>
        <dbReference type="SAM" id="MobiDB-lite"/>
    </source>
</evidence>
<feature type="compositionally biased region" description="Polar residues" evidence="1">
    <location>
        <begin position="766"/>
        <end position="798"/>
    </location>
</feature>
<feature type="transmembrane region" description="Helical" evidence="2">
    <location>
        <begin position="118"/>
        <end position="137"/>
    </location>
</feature>
<dbReference type="SMART" id="SM00460">
    <property type="entry name" value="TGc"/>
    <property type="match status" value="1"/>
</dbReference>
<dbReference type="EMBL" id="SHKY01000001">
    <property type="protein sequence ID" value="RZU53174.1"/>
    <property type="molecule type" value="Genomic_DNA"/>
</dbReference>
<keyword evidence="2" id="KW-1133">Transmembrane helix</keyword>
<reference evidence="4 5" key="1">
    <citation type="submission" date="2019-02" db="EMBL/GenBank/DDBJ databases">
        <title>Sequencing the genomes of 1000 actinobacteria strains.</title>
        <authorList>
            <person name="Klenk H.-P."/>
        </authorList>
    </citation>
    <scope>NUCLEOTIDE SEQUENCE [LARGE SCALE GENOMIC DNA]</scope>
    <source>
        <strain evidence="4 5">DSM 45162</strain>
    </source>
</reference>
<evidence type="ECO:0000256" key="2">
    <source>
        <dbReference type="SAM" id="Phobius"/>
    </source>
</evidence>
<sequence length="894" mass="91869">MVRWLRAAVAPLALAGLVALAGLALGRIYADALLAQLVAGAAVGSVGVSVAVRRLPSWTVAPLSVLALAGYAVWAVRLAAAHAAMTDPLPTVLADALTNGIPRLLTAMIPVEPTPDTVIVPVVAAWLAGLAGAELALRAGRVLLGCLPPVLLYAGALYVVGPNEAAVGRPTLLFTGLVVAALAVTARPGATTADPTGPDAAAAAATSDAARAAATADAATRDGAIPGSATMDTGTRAAVRGRALAGTAAALAVLVGLVALVGPWVSAQVSATPADPRRYVQPPQVDSLDQSPLNRISGWALDPDQRLLEVSPDPAATPSPSAPLPSSAAAETGEGPTADEASPDPDGASGRDTGAQRRPTRLRLAVLPDYDGVTWRVGATYRNAGRVLPTQAPLPGAETRAVHQEIRVEGLTGRLLPAVPTPATVSGARVAFDPATGTLIRPEGLTPGLRYSVTSQVQTPDLNLLPTADSPTGDAVARYLTVGAAVPPEIQRLADQLADGNGAAYDRAVAIEDFLAEHYRQVSDAPSGHAYPNLSFFLFGPRDRGGQVGTSEQFAASFAVLARLTGLPSRVVVGFDAPARGGAVTGGDAIAWPEILFDDLGWVPFNPLPKSKQPPRPVEEDFTPKPPTTPPSTSEAPTPSDSPTASATPTVVAARPDTGVPAPVVVGGAGGTLLLVLVAAAATLAGLRRAQRRRRLTQGCPAERITGAWFEVTDALRLAGRPVPGHLAAAEVARFAADADTVAPPAGRLRRAAPQSRAHSGPEPQAAQQGTDLRSRATQTGSDPQAQPTQTGTAASPRTTPTVTDPLPPLDELVAGVNTLLFAPGAADGQQAVRAGNQAVAYADALRAHRSWWRRLWWNLHPGPLRWHRRQSRPEAAAEPPTDDRARETLTLTG</sequence>
<feature type="transmembrane region" description="Helical" evidence="2">
    <location>
        <begin position="142"/>
        <end position="161"/>
    </location>
</feature>
<proteinExistence type="predicted"/>
<dbReference type="InterPro" id="IPR021878">
    <property type="entry name" value="TgpA_N"/>
</dbReference>
<dbReference type="Proteomes" id="UP000292564">
    <property type="component" value="Unassembled WGS sequence"/>
</dbReference>
<comment type="caution">
    <text evidence="4">The sequence shown here is derived from an EMBL/GenBank/DDBJ whole genome shotgun (WGS) entry which is preliminary data.</text>
</comment>
<dbReference type="Gene3D" id="3.10.620.30">
    <property type="match status" value="1"/>
</dbReference>
<name>A0A4Q7ZQV9_9ACTN</name>
<dbReference type="PANTHER" id="PTHR42736">
    <property type="entry name" value="PROTEIN-GLUTAMINE GAMMA-GLUTAMYLTRANSFERASE"/>
    <property type="match status" value="1"/>
</dbReference>
<feature type="region of interest" description="Disordered" evidence="1">
    <location>
        <begin position="608"/>
        <end position="650"/>
    </location>
</feature>
<evidence type="ECO:0000313" key="4">
    <source>
        <dbReference type="EMBL" id="RZU53174.1"/>
    </source>
</evidence>
<feature type="domain" description="Transglutaminase-like" evidence="3">
    <location>
        <begin position="543"/>
        <end position="609"/>
    </location>
</feature>
<feature type="region of interest" description="Disordered" evidence="1">
    <location>
        <begin position="870"/>
        <end position="894"/>
    </location>
</feature>
<feature type="region of interest" description="Disordered" evidence="1">
    <location>
        <begin position="309"/>
        <end position="362"/>
    </location>
</feature>
<feature type="region of interest" description="Disordered" evidence="1">
    <location>
        <begin position="744"/>
        <end position="809"/>
    </location>
</feature>
<dbReference type="AlphaFoldDB" id="A0A4Q7ZQV9"/>
<feature type="transmembrane region" description="Helical" evidence="2">
    <location>
        <begin position="243"/>
        <end position="265"/>
    </location>
</feature>
<dbReference type="PANTHER" id="PTHR42736:SF1">
    <property type="entry name" value="PROTEIN-GLUTAMINE GAMMA-GLUTAMYLTRANSFERASE"/>
    <property type="match status" value="1"/>
</dbReference>
<feature type="transmembrane region" description="Helical" evidence="2">
    <location>
        <begin position="60"/>
        <end position="80"/>
    </location>
</feature>
<evidence type="ECO:0000313" key="5">
    <source>
        <dbReference type="Proteomes" id="UP000292564"/>
    </source>
</evidence>
<dbReference type="Pfam" id="PF11992">
    <property type="entry name" value="TgpA_N"/>
    <property type="match status" value="1"/>
</dbReference>
<organism evidence="4 5">
    <name type="scientific">Krasilnikovia cinnamomea</name>
    <dbReference type="NCBI Taxonomy" id="349313"/>
    <lineage>
        <taxon>Bacteria</taxon>
        <taxon>Bacillati</taxon>
        <taxon>Actinomycetota</taxon>
        <taxon>Actinomycetes</taxon>
        <taxon>Micromonosporales</taxon>
        <taxon>Micromonosporaceae</taxon>
        <taxon>Krasilnikovia</taxon>
    </lineage>
</organism>
<feature type="transmembrane region" description="Helical" evidence="2">
    <location>
        <begin position="167"/>
        <end position="186"/>
    </location>
</feature>
<feature type="transmembrane region" description="Helical" evidence="2">
    <location>
        <begin position="36"/>
        <end position="53"/>
    </location>
</feature>
<dbReference type="SUPFAM" id="SSF54001">
    <property type="entry name" value="Cysteine proteinases"/>
    <property type="match status" value="1"/>
</dbReference>
<dbReference type="InterPro" id="IPR002931">
    <property type="entry name" value="Transglutaminase-like"/>
</dbReference>
<feature type="compositionally biased region" description="Low complexity" evidence="1">
    <location>
        <begin position="631"/>
        <end position="650"/>
    </location>
</feature>
<feature type="transmembrane region" description="Helical" evidence="2">
    <location>
        <begin position="664"/>
        <end position="687"/>
    </location>
</feature>
<keyword evidence="2" id="KW-0812">Transmembrane</keyword>
<accession>A0A4Q7ZQV9</accession>
<evidence type="ECO:0000259" key="3">
    <source>
        <dbReference type="SMART" id="SM00460"/>
    </source>
</evidence>
<gene>
    <name evidence="4" type="ORF">EV385_5060</name>
</gene>
<dbReference type="InterPro" id="IPR038765">
    <property type="entry name" value="Papain-like_cys_pep_sf"/>
</dbReference>
<dbReference type="RefSeq" id="WP_130511692.1">
    <property type="nucleotide sequence ID" value="NZ_SHKY01000001.1"/>
</dbReference>
<dbReference type="Pfam" id="PF01841">
    <property type="entry name" value="Transglut_core"/>
    <property type="match status" value="1"/>
</dbReference>
<dbReference type="InterPro" id="IPR052901">
    <property type="entry name" value="Bact_TGase-like"/>
</dbReference>
<dbReference type="OrthoDB" id="9804023at2"/>
<keyword evidence="2" id="KW-0472">Membrane</keyword>